<dbReference type="Gene3D" id="3.40.50.10330">
    <property type="entry name" value="Probable inorganic polyphosphate/atp-NAD kinase, domain 1"/>
    <property type="match status" value="1"/>
</dbReference>
<keyword evidence="10" id="KW-0443">Lipid metabolism</keyword>
<proteinExistence type="inferred from homology"/>
<evidence type="ECO:0000256" key="2">
    <source>
        <dbReference type="ARBA" id="ARBA00005983"/>
    </source>
</evidence>
<keyword evidence="7" id="KW-0418">Kinase</keyword>
<evidence type="ECO:0000256" key="5">
    <source>
        <dbReference type="ARBA" id="ARBA00022723"/>
    </source>
</evidence>
<evidence type="ECO:0000256" key="3">
    <source>
        <dbReference type="ARBA" id="ARBA00022516"/>
    </source>
</evidence>
<dbReference type="Pfam" id="PF19279">
    <property type="entry name" value="YegS_C"/>
    <property type="match status" value="1"/>
</dbReference>
<sequence length="303" mass="32340">MRTARLIINPSSGRGEGASVSEEAQRLLRSSFDVVEAHVSTSADNAMALARDARENRFDAVFAMGGDGTVSTVVRGLLDGVGEKEEIPILGILPGGTGNGFARTLGLPSDAVETLEALDFDTAIPLDVCFANGVPFTYTLTGGSLPEGIREVPSEDKARFGFLAYVASELQRIGDDRHHRLRISVDGDAMVEDINSFVALSANTLVNLFISNADTEIDNGLIYLLALKDASLASLLSLVPDAVTQSIDENDNVMFLCGSHIRVECLDGDMRCGMDGDDGPLLPVDLTVQPGRLRTFPLRKDLA</sequence>
<name>A0A0A8B3V9_9ACTN</name>
<dbReference type="EMBL" id="CP009302">
    <property type="protein sequence ID" value="AJC12034.1"/>
    <property type="molecule type" value="Genomic_DNA"/>
</dbReference>
<keyword evidence="3" id="KW-0444">Lipid biosynthesis</keyword>
<dbReference type="PANTHER" id="PTHR12358">
    <property type="entry name" value="SPHINGOSINE KINASE"/>
    <property type="match status" value="1"/>
</dbReference>
<dbReference type="KEGG" id="cbac:JI75_04480"/>
<dbReference type="Proteomes" id="UP000031121">
    <property type="component" value="Chromosome"/>
</dbReference>
<keyword evidence="8" id="KW-0067">ATP-binding</keyword>
<reference evidence="14 15" key="2">
    <citation type="journal article" date="2015" name="Genome Announc.">
        <title>Complete Genome Sequence of Coriobacteriaceae Strain 68-1-3, a Novel Mucus-Degrading Isolate from the Swine Intestinal Tract.</title>
        <authorList>
            <person name="Looft T."/>
            <person name="Bayles D.O."/>
            <person name="Alt D.P."/>
            <person name="Stanton T.B."/>
        </authorList>
    </citation>
    <scope>NUCLEOTIDE SEQUENCE [LARGE SCALE GENOMIC DNA]</scope>
    <source>
        <strain evidence="14 15">68-1-3</strain>
    </source>
</reference>
<keyword evidence="12" id="KW-1208">Phospholipid metabolism</keyword>
<dbReference type="GO" id="GO:0005886">
    <property type="term" value="C:plasma membrane"/>
    <property type="evidence" value="ECO:0007669"/>
    <property type="project" value="TreeGrafter"/>
</dbReference>
<keyword evidence="6" id="KW-0547">Nucleotide-binding</keyword>
<evidence type="ECO:0000256" key="9">
    <source>
        <dbReference type="ARBA" id="ARBA00022842"/>
    </source>
</evidence>
<evidence type="ECO:0000256" key="12">
    <source>
        <dbReference type="ARBA" id="ARBA00023264"/>
    </source>
</evidence>
<dbReference type="NCBIfam" id="TIGR00147">
    <property type="entry name" value="YegS/Rv2252/BmrU family lipid kinase"/>
    <property type="match status" value="1"/>
</dbReference>
<dbReference type="Gene3D" id="2.60.200.40">
    <property type="match status" value="1"/>
</dbReference>
<keyword evidence="9" id="KW-0460">Magnesium</keyword>
<dbReference type="STRING" id="1531429.JI75_04480"/>
<dbReference type="OrthoDB" id="142078at2"/>
<keyword evidence="4" id="KW-0808">Transferase</keyword>
<keyword evidence="15" id="KW-1185">Reference proteome</keyword>
<evidence type="ECO:0000256" key="7">
    <source>
        <dbReference type="ARBA" id="ARBA00022777"/>
    </source>
</evidence>
<dbReference type="InterPro" id="IPR001206">
    <property type="entry name" value="Diacylglycerol_kinase_cat_dom"/>
</dbReference>
<dbReference type="InterPro" id="IPR005218">
    <property type="entry name" value="Diacylglycerol/lipid_kinase"/>
</dbReference>
<accession>A0A0A8B3V9</accession>
<comment type="similarity">
    <text evidence="2">Belongs to the diacylglycerol/lipid kinase family.</text>
</comment>
<dbReference type="PROSITE" id="PS50146">
    <property type="entry name" value="DAGK"/>
    <property type="match status" value="1"/>
</dbReference>
<evidence type="ECO:0000256" key="4">
    <source>
        <dbReference type="ARBA" id="ARBA00022679"/>
    </source>
</evidence>
<feature type="domain" description="DAGKc" evidence="13">
    <location>
        <begin position="1"/>
        <end position="135"/>
    </location>
</feature>
<dbReference type="SMART" id="SM00046">
    <property type="entry name" value="DAGKc"/>
    <property type="match status" value="1"/>
</dbReference>
<evidence type="ECO:0000256" key="10">
    <source>
        <dbReference type="ARBA" id="ARBA00023098"/>
    </source>
</evidence>
<dbReference type="InterPro" id="IPR050187">
    <property type="entry name" value="Lipid_Phosphate_FormReg"/>
</dbReference>
<reference evidence="15" key="1">
    <citation type="submission" date="2014-08" db="EMBL/GenBank/DDBJ databases">
        <title>Coriobacteriaceae sp. complete genome.</title>
        <authorList>
            <person name="Looft T."/>
            <person name="Bayles D.O."/>
            <person name="Stanton T.B."/>
        </authorList>
    </citation>
    <scope>NUCLEOTIDE SEQUENCE [LARGE SCALE GENOMIC DNA]</scope>
    <source>
        <strain evidence="15">68-1-3</strain>
    </source>
</reference>
<organism evidence="14 15">
    <name type="scientific">Berryella intestinalis</name>
    <dbReference type="NCBI Taxonomy" id="1531429"/>
    <lineage>
        <taxon>Bacteria</taxon>
        <taxon>Bacillati</taxon>
        <taxon>Actinomycetota</taxon>
        <taxon>Coriobacteriia</taxon>
        <taxon>Eggerthellales</taxon>
        <taxon>Eggerthellaceae</taxon>
        <taxon>Berryella</taxon>
    </lineage>
</organism>
<dbReference type="GO" id="GO:0046872">
    <property type="term" value="F:metal ion binding"/>
    <property type="evidence" value="ECO:0007669"/>
    <property type="project" value="UniProtKB-KW"/>
</dbReference>
<dbReference type="HOGENOM" id="CLU_045532_1_0_11"/>
<dbReference type="GO" id="GO:0004143">
    <property type="term" value="F:ATP-dependent diacylglycerol kinase activity"/>
    <property type="evidence" value="ECO:0007669"/>
    <property type="project" value="TreeGrafter"/>
</dbReference>
<dbReference type="GO" id="GO:0008654">
    <property type="term" value="P:phospholipid biosynthetic process"/>
    <property type="evidence" value="ECO:0007669"/>
    <property type="project" value="UniProtKB-KW"/>
</dbReference>
<dbReference type="InterPro" id="IPR045540">
    <property type="entry name" value="YegS/DAGK_C"/>
</dbReference>
<evidence type="ECO:0000259" key="13">
    <source>
        <dbReference type="PROSITE" id="PS50146"/>
    </source>
</evidence>
<dbReference type="AlphaFoldDB" id="A0A0A8B3V9"/>
<gene>
    <name evidence="14" type="ORF">JI75_04480</name>
</gene>
<evidence type="ECO:0000313" key="14">
    <source>
        <dbReference type="EMBL" id="AJC12034.1"/>
    </source>
</evidence>
<dbReference type="RefSeq" id="WP_039689045.1">
    <property type="nucleotide sequence ID" value="NZ_CP009302.1"/>
</dbReference>
<comment type="cofactor">
    <cofactor evidence="1">
        <name>Mg(2+)</name>
        <dbReference type="ChEBI" id="CHEBI:18420"/>
    </cofactor>
</comment>
<dbReference type="InterPro" id="IPR016064">
    <property type="entry name" value="NAD/diacylglycerol_kinase_sf"/>
</dbReference>
<evidence type="ECO:0000313" key="15">
    <source>
        <dbReference type="Proteomes" id="UP000031121"/>
    </source>
</evidence>
<dbReference type="GO" id="GO:0005524">
    <property type="term" value="F:ATP binding"/>
    <property type="evidence" value="ECO:0007669"/>
    <property type="project" value="UniProtKB-KW"/>
</dbReference>
<evidence type="ECO:0000256" key="8">
    <source>
        <dbReference type="ARBA" id="ARBA00022840"/>
    </source>
</evidence>
<dbReference type="InterPro" id="IPR017438">
    <property type="entry name" value="ATP-NAD_kinase_N"/>
</dbReference>
<keyword evidence="11" id="KW-0594">Phospholipid biosynthesis</keyword>
<dbReference type="SUPFAM" id="SSF111331">
    <property type="entry name" value="NAD kinase/diacylglycerol kinase-like"/>
    <property type="match status" value="1"/>
</dbReference>
<protein>
    <recommendedName>
        <fullName evidence="13">DAGKc domain-containing protein</fullName>
    </recommendedName>
</protein>
<evidence type="ECO:0000256" key="6">
    <source>
        <dbReference type="ARBA" id="ARBA00022741"/>
    </source>
</evidence>
<evidence type="ECO:0000256" key="1">
    <source>
        <dbReference type="ARBA" id="ARBA00001946"/>
    </source>
</evidence>
<evidence type="ECO:0000256" key="11">
    <source>
        <dbReference type="ARBA" id="ARBA00023209"/>
    </source>
</evidence>
<keyword evidence="5" id="KW-0479">Metal-binding</keyword>
<dbReference type="PANTHER" id="PTHR12358:SF106">
    <property type="entry name" value="LIPID KINASE YEGS"/>
    <property type="match status" value="1"/>
</dbReference>
<dbReference type="Pfam" id="PF00781">
    <property type="entry name" value="DAGK_cat"/>
    <property type="match status" value="1"/>
</dbReference>